<dbReference type="GO" id="GO:0009401">
    <property type="term" value="P:phosphoenolpyruvate-dependent sugar phosphotransferase system"/>
    <property type="evidence" value="ECO:0007669"/>
    <property type="project" value="InterPro"/>
</dbReference>
<dbReference type="GO" id="GO:0016020">
    <property type="term" value="C:membrane"/>
    <property type="evidence" value="ECO:0007669"/>
    <property type="project" value="InterPro"/>
</dbReference>
<comment type="caution">
    <text evidence="2">The sequence shown here is derived from an EMBL/GenBank/DDBJ whole genome shotgun (WGS) entry which is preliminary data.</text>
</comment>
<dbReference type="PROSITE" id="PS51107">
    <property type="entry name" value="PTS_EIIC_TYPE_5"/>
    <property type="match status" value="1"/>
</dbReference>
<feature type="transmembrane region" description="Helical" evidence="1">
    <location>
        <begin position="141"/>
        <end position="159"/>
    </location>
</feature>
<organism evidence="2 3">
    <name type="scientific">Mammaliicoccus sciuri</name>
    <name type="common">Staphylococcus sciuri</name>
    <dbReference type="NCBI Taxonomy" id="1296"/>
    <lineage>
        <taxon>Bacteria</taxon>
        <taxon>Bacillati</taxon>
        <taxon>Bacillota</taxon>
        <taxon>Bacilli</taxon>
        <taxon>Bacillales</taxon>
        <taxon>Staphylococcaceae</taxon>
        <taxon>Mammaliicoccus</taxon>
    </lineage>
</organism>
<sequence>MNFLTKVADGFIGMFEEGADVFMGFMTDIIPLLIVLITAINALVKLIGEDNVNNFIQKITKFTILRYTLVPFLAVFFFTNPMCYTVGRFLPERYKPAYYDSTVSFLHPVTGLFPHANSAELFIWLGIAHGFSKAGGNQSSLALMFLLTGLIVILMRGFITEKISMHLFKKQGLNHILNEDK</sequence>
<name>A0AAW5LQF1_MAMSC</name>
<proteinExistence type="predicted"/>
<dbReference type="PIRSF" id="PIRSF038321">
    <property type="entry name" value="PTS_glc_srb_IIC"/>
    <property type="match status" value="1"/>
</dbReference>
<dbReference type="InterPro" id="IPR004699">
    <property type="entry name" value="PTS_IID_sorb"/>
</dbReference>
<keyword evidence="1" id="KW-0812">Transmembrane</keyword>
<feature type="transmembrane region" description="Helical" evidence="1">
    <location>
        <begin position="64"/>
        <end position="87"/>
    </location>
</feature>
<keyword evidence="1" id="KW-1133">Transmembrane helix</keyword>
<dbReference type="NCBIfam" id="TIGR00821">
    <property type="entry name" value="EII-GUT"/>
    <property type="match status" value="1"/>
</dbReference>
<protein>
    <submittedName>
        <fullName evidence="2">PTS glucitol/sorbitol transporter subunit IIC</fullName>
    </submittedName>
</protein>
<dbReference type="EMBL" id="JANILD010000004">
    <property type="protein sequence ID" value="MCQ9303864.1"/>
    <property type="molecule type" value="Genomic_DNA"/>
</dbReference>
<evidence type="ECO:0000256" key="1">
    <source>
        <dbReference type="SAM" id="Phobius"/>
    </source>
</evidence>
<reference evidence="2" key="1">
    <citation type="submission" date="2022-07" db="EMBL/GenBank/DDBJ databases">
        <title>Bacterial species isolated from the porcine tonsil microbiota.</title>
        <authorList>
            <person name="Oliveira I.M.F."/>
        </authorList>
    </citation>
    <scope>NUCLEOTIDE SEQUENCE</scope>
    <source>
        <strain evidence="2">8QC2O2</strain>
    </source>
</reference>
<accession>A0AAW5LQF1</accession>
<feature type="transmembrane region" description="Helical" evidence="1">
    <location>
        <begin position="21"/>
        <end position="44"/>
    </location>
</feature>
<evidence type="ECO:0000313" key="3">
    <source>
        <dbReference type="Proteomes" id="UP001204068"/>
    </source>
</evidence>
<gene>
    <name evidence="2" type="ORF">NQ032_09665</name>
</gene>
<dbReference type="PANTHER" id="PTHR40399">
    <property type="entry name" value="PTS SYSTEM GLUCITOL/SORBITOL-SPECIFIC EIIC COMPONENT"/>
    <property type="match status" value="1"/>
</dbReference>
<evidence type="ECO:0000313" key="2">
    <source>
        <dbReference type="EMBL" id="MCQ9303864.1"/>
    </source>
</evidence>
<dbReference type="Pfam" id="PF03608">
    <property type="entry name" value="EII-GUT"/>
    <property type="match status" value="1"/>
</dbReference>
<dbReference type="AlphaFoldDB" id="A0AAW5LQF1"/>
<dbReference type="Proteomes" id="UP001204068">
    <property type="component" value="Unassembled WGS sequence"/>
</dbReference>
<keyword evidence="1" id="KW-0472">Membrane</keyword>
<dbReference type="RefSeq" id="WP_058612697.1">
    <property type="nucleotide sequence ID" value="NZ_CP064868.1"/>
</dbReference>
<dbReference type="PANTHER" id="PTHR40399:SF1">
    <property type="entry name" value="PTS SYSTEM GLUCITOL_SORBITOL-SPECIFIC EIIC COMPONENT"/>
    <property type="match status" value="1"/>
</dbReference>